<dbReference type="Proteomes" id="UP000807785">
    <property type="component" value="Unassembled WGS sequence"/>
</dbReference>
<dbReference type="InterPro" id="IPR012337">
    <property type="entry name" value="RNaseH-like_sf"/>
</dbReference>
<dbReference type="GO" id="GO:0006313">
    <property type="term" value="P:DNA transposition"/>
    <property type="evidence" value="ECO:0007669"/>
    <property type="project" value="InterPro"/>
</dbReference>
<name>A0A9D7E0W7_9PROT</name>
<proteinExistence type="predicted"/>
<dbReference type="InterPro" id="IPR047654">
    <property type="entry name" value="IS1634_transpos"/>
</dbReference>
<feature type="domain" description="Transposase IS4-like" evidence="1">
    <location>
        <begin position="82"/>
        <end position="359"/>
    </location>
</feature>
<dbReference type="AlphaFoldDB" id="A0A9D7E0W7"/>
<dbReference type="SUPFAM" id="SSF53098">
    <property type="entry name" value="Ribonuclease H-like"/>
    <property type="match status" value="1"/>
</dbReference>
<comment type="caution">
    <text evidence="2">The sequence shown here is derived from an EMBL/GenBank/DDBJ whole genome shotgun (WGS) entry which is preliminary data.</text>
</comment>
<gene>
    <name evidence="2" type="ORF">IPH26_02285</name>
</gene>
<evidence type="ECO:0000313" key="2">
    <source>
        <dbReference type="EMBL" id="MBK6971826.1"/>
    </source>
</evidence>
<accession>A0A9D7E0W7</accession>
<evidence type="ECO:0000259" key="1">
    <source>
        <dbReference type="Pfam" id="PF01609"/>
    </source>
</evidence>
<dbReference type="NCBIfam" id="NF033559">
    <property type="entry name" value="transpos_IS1634"/>
    <property type="match status" value="1"/>
</dbReference>
<dbReference type="EMBL" id="JADJEV010000001">
    <property type="protein sequence ID" value="MBK6971826.1"/>
    <property type="molecule type" value="Genomic_DNA"/>
</dbReference>
<evidence type="ECO:0000313" key="3">
    <source>
        <dbReference type="Proteomes" id="UP000807785"/>
    </source>
</evidence>
<dbReference type="Pfam" id="PF01609">
    <property type="entry name" value="DDE_Tnp_1"/>
    <property type="match status" value="1"/>
</dbReference>
<sequence length="436" mass="48579">MAAHRWLTGTSGLGDLLEVDLAALPLSRLYRASDLLMKHREEIETRLFARIETLFALEASVTLYDLTNTYFEGAAAANPKAARGRSKEKRSDCPLLTLGVVCDGSGFIRRSRVFAGNALECRTLEGMLIGLAAPAGALVIMDRGIATVANLAWLAEHGYRYLVVSRERERRFDADEAIDLVSAGEETIQVVRELSEDALEVRLHCHSPGRAQKETGIMERFCTRFEAGLTKLANGLTTPRGEKRPDRLQERIGRLKAASRGAGQHYTVTLETDALGKAVTALRWEKTPVPGTMLTDPGVYCLRSNELSWDATRLWRTYMMLTDLEAVFRSLKGELGLRPIFHSKEERSDGHLFISVLAYQFVQTIRQRLRAHGIHDSWASLREVLAVQPRVTASFVQKDGRTLHVRKPTRPEPDLVRLYDALGLAHPPGGVQKLIS</sequence>
<protein>
    <submittedName>
        <fullName evidence="2">IS1634 family transposase</fullName>
    </submittedName>
</protein>
<dbReference type="InterPro" id="IPR002559">
    <property type="entry name" value="Transposase_11"/>
</dbReference>
<dbReference type="GO" id="GO:0003677">
    <property type="term" value="F:DNA binding"/>
    <property type="evidence" value="ECO:0007669"/>
    <property type="project" value="InterPro"/>
</dbReference>
<reference evidence="2" key="1">
    <citation type="submission" date="2020-10" db="EMBL/GenBank/DDBJ databases">
        <title>Connecting structure to function with the recovery of over 1000 high-quality activated sludge metagenome-assembled genomes encoding full-length rRNA genes using long-read sequencing.</title>
        <authorList>
            <person name="Singleton C.M."/>
            <person name="Petriglieri F."/>
            <person name="Kristensen J.M."/>
            <person name="Kirkegaard R.H."/>
            <person name="Michaelsen T.Y."/>
            <person name="Andersen M.H."/>
            <person name="Karst S.M."/>
            <person name="Dueholm M.S."/>
            <person name="Nielsen P.H."/>
            <person name="Albertsen M."/>
        </authorList>
    </citation>
    <scope>NUCLEOTIDE SEQUENCE</scope>
    <source>
        <strain evidence="2">Bjer_18-Q3-R1-45_BAT3C.347</strain>
    </source>
</reference>
<dbReference type="GO" id="GO:0004803">
    <property type="term" value="F:transposase activity"/>
    <property type="evidence" value="ECO:0007669"/>
    <property type="project" value="InterPro"/>
</dbReference>
<organism evidence="2 3">
    <name type="scientific">Candidatus Methylophosphatis roskildensis</name>
    <dbReference type="NCBI Taxonomy" id="2899263"/>
    <lineage>
        <taxon>Bacteria</taxon>
        <taxon>Pseudomonadati</taxon>
        <taxon>Pseudomonadota</taxon>
        <taxon>Betaproteobacteria</taxon>
        <taxon>Nitrosomonadales</taxon>
        <taxon>Sterolibacteriaceae</taxon>
        <taxon>Candidatus Methylophosphatis</taxon>
    </lineage>
</organism>